<evidence type="ECO:0000313" key="3">
    <source>
        <dbReference type="Proteomes" id="UP001589654"/>
    </source>
</evidence>
<dbReference type="Proteomes" id="UP001589654">
    <property type="component" value="Unassembled WGS sequence"/>
</dbReference>
<reference evidence="2 3" key="1">
    <citation type="submission" date="2024-09" db="EMBL/GenBank/DDBJ databases">
        <authorList>
            <person name="Sun Q."/>
            <person name="Mori K."/>
        </authorList>
    </citation>
    <scope>NUCLEOTIDE SEQUENCE [LARGE SCALE GENOMIC DNA]</scope>
    <source>
        <strain evidence="2 3">CECT 7682</strain>
    </source>
</reference>
<dbReference type="InterPro" id="IPR011635">
    <property type="entry name" value="CARDB"/>
</dbReference>
<dbReference type="PROSITE" id="PS51257">
    <property type="entry name" value="PROKAR_LIPOPROTEIN"/>
    <property type="match status" value="1"/>
</dbReference>
<evidence type="ECO:0000313" key="2">
    <source>
        <dbReference type="EMBL" id="MFB9210250.1"/>
    </source>
</evidence>
<organism evidence="2 3">
    <name type="scientific">Echinicola jeungdonensis</name>
    <dbReference type="NCBI Taxonomy" id="709343"/>
    <lineage>
        <taxon>Bacteria</taxon>
        <taxon>Pseudomonadati</taxon>
        <taxon>Bacteroidota</taxon>
        <taxon>Cytophagia</taxon>
        <taxon>Cytophagales</taxon>
        <taxon>Cyclobacteriaceae</taxon>
        <taxon>Echinicola</taxon>
    </lineage>
</organism>
<dbReference type="RefSeq" id="WP_290249725.1">
    <property type="nucleotide sequence ID" value="NZ_JAUFQT010000002.1"/>
</dbReference>
<feature type="domain" description="CARDB" evidence="1">
    <location>
        <begin position="68"/>
        <end position="175"/>
    </location>
</feature>
<name>A0ABV5J214_9BACT</name>
<sequence>MEKQIKLNNIFLLIVTIVVGCLTACMDDIDDITPANDAEKNNIYMAQASVARPDLSPWQNPAGMDESDITLSAAPADGTPVTVSVDVTNYGDAAVNTADDPVAVRLKGNGANIATDADATNDTKTIDDGTVINPGESVTVSFTWTPDSDNGTTGIAANVDSNGVIFESNEGNNITIKSVNIDAGNNAAPASIAGFEKPLITDDPSTPDIEILAVKKRSHRAIPVKFTMFDENGVELTDQNLPEGAAPTISVWFNPEASGSGTTAIESDLLSTGGIDTGYDFRYEDDHWVYNLSTKGLKDSGNYTIEVNSGDDSVYLINQDTNQISFQRK</sequence>
<dbReference type="Gene3D" id="2.60.40.10">
    <property type="entry name" value="Immunoglobulins"/>
    <property type="match status" value="1"/>
</dbReference>
<dbReference type="InterPro" id="IPR013783">
    <property type="entry name" value="Ig-like_fold"/>
</dbReference>
<evidence type="ECO:0000259" key="1">
    <source>
        <dbReference type="Pfam" id="PF07705"/>
    </source>
</evidence>
<comment type="caution">
    <text evidence="2">The sequence shown here is derived from an EMBL/GenBank/DDBJ whole genome shotgun (WGS) entry which is preliminary data.</text>
</comment>
<protein>
    <submittedName>
        <fullName evidence="2">CARDB domain-containing protein</fullName>
    </submittedName>
</protein>
<accession>A0ABV5J214</accession>
<dbReference type="Pfam" id="PF07705">
    <property type="entry name" value="CARDB"/>
    <property type="match status" value="1"/>
</dbReference>
<keyword evidence="3" id="KW-1185">Reference proteome</keyword>
<dbReference type="EMBL" id="JBHMEW010000005">
    <property type="protein sequence ID" value="MFB9210250.1"/>
    <property type="molecule type" value="Genomic_DNA"/>
</dbReference>
<proteinExistence type="predicted"/>
<gene>
    <name evidence="2" type="ORF">ACFFUR_00385</name>
</gene>